<dbReference type="EMBL" id="CM029049">
    <property type="protein sequence ID" value="KAG2570831.1"/>
    <property type="molecule type" value="Genomic_DNA"/>
</dbReference>
<evidence type="ECO:0000313" key="3">
    <source>
        <dbReference type="Proteomes" id="UP000823388"/>
    </source>
</evidence>
<feature type="region of interest" description="Disordered" evidence="1">
    <location>
        <begin position="1"/>
        <end position="33"/>
    </location>
</feature>
<name>A0A8T0Q7H6_PANVG</name>
<dbReference type="Proteomes" id="UP000823388">
    <property type="component" value="Chromosome 7K"/>
</dbReference>
<reference evidence="2" key="1">
    <citation type="submission" date="2020-05" db="EMBL/GenBank/DDBJ databases">
        <title>WGS assembly of Panicum virgatum.</title>
        <authorList>
            <person name="Lovell J.T."/>
            <person name="Jenkins J."/>
            <person name="Shu S."/>
            <person name="Juenger T.E."/>
            <person name="Schmutz J."/>
        </authorList>
    </citation>
    <scope>NUCLEOTIDE SEQUENCE</scope>
    <source>
        <strain evidence="2">AP13</strain>
    </source>
</reference>
<evidence type="ECO:0000313" key="2">
    <source>
        <dbReference type="EMBL" id="KAG2570831.1"/>
    </source>
</evidence>
<sequence length="183" mass="20026">MSSSSGQGPLATSERPSRRSSCRSTITPCHHTGSNATTSILVIAGCLRSPCHRRQTPPRRPLLAGAPQPPVSMGLQRRHLRPRRHRPRGASAALAVDGGTKLDLGFGGDERVGRGRTRGQGPGRRRPCARAGFALRWRRGGGMLGRGRSRLLRWQSARAALGATRATVRCFLRYRLSRSRFME</sequence>
<accession>A0A8T0Q7H6</accession>
<protein>
    <submittedName>
        <fullName evidence="2">Uncharacterized protein</fullName>
    </submittedName>
</protein>
<feature type="compositionally biased region" description="Basic residues" evidence="1">
    <location>
        <begin position="76"/>
        <end position="88"/>
    </location>
</feature>
<evidence type="ECO:0000256" key="1">
    <source>
        <dbReference type="SAM" id="MobiDB-lite"/>
    </source>
</evidence>
<organism evidence="2 3">
    <name type="scientific">Panicum virgatum</name>
    <name type="common">Blackwell switchgrass</name>
    <dbReference type="NCBI Taxonomy" id="38727"/>
    <lineage>
        <taxon>Eukaryota</taxon>
        <taxon>Viridiplantae</taxon>
        <taxon>Streptophyta</taxon>
        <taxon>Embryophyta</taxon>
        <taxon>Tracheophyta</taxon>
        <taxon>Spermatophyta</taxon>
        <taxon>Magnoliopsida</taxon>
        <taxon>Liliopsida</taxon>
        <taxon>Poales</taxon>
        <taxon>Poaceae</taxon>
        <taxon>PACMAD clade</taxon>
        <taxon>Panicoideae</taxon>
        <taxon>Panicodae</taxon>
        <taxon>Paniceae</taxon>
        <taxon>Panicinae</taxon>
        <taxon>Panicum</taxon>
        <taxon>Panicum sect. Hiantes</taxon>
    </lineage>
</organism>
<feature type="region of interest" description="Disordered" evidence="1">
    <location>
        <begin position="53"/>
        <end position="93"/>
    </location>
</feature>
<dbReference type="AlphaFoldDB" id="A0A8T0Q7H6"/>
<keyword evidence="3" id="KW-1185">Reference proteome</keyword>
<proteinExistence type="predicted"/>
<comment type="caution">
    <text evidence="2">The sequence shown here is derived from an EMBL/GenBank/DDBJ whole genome shotgun (WGS) entry which is preliminary data.</text>
</comment>
<gene>
    <name evidence="2" type="ORF">PVAP13_7KG034318</name>
</gene>
<feature type="region of interest" description="Disordered" evidence="1">
    <location>
        <begin position="105"/>
        <end position="127"/>
    </location>
</feature>